<reference evidence="2" key="1">
    <citation type="submission" date="2020-11" db="EMBL/GenBank/DDBJ databases">
        <authorList>
            <person name="Tran Van P."/>
        </authorList>
    </citation>
    <scope>NUCLEOTIDE SEQUENCE</scope>
</reference>
<dbReference type="Proteomes" id="UP000728032">
    <property type="component" value="Unassembled WGS sequence"/>
</dbReference>
<evidence type="ECO:0000256" key="1">
    <source>
        <dbReference type="SAM" id="MobiDB-lite"/>
    </source>
</evidence>
<accession>A0A7R9QNY2</accession>
<dbReference type="EMBL" id="CAJPVJ010004569">
    <property type="protein sequence ID" value="CAG2168727.1"/>
    <property type="molecule type" value="Genomic_DNA"/>
</dbReference>
<organism evidence="2">
    <name type="scientific">Oppiella nova</name>
    <dbReference type="NCBI Taxonomy" id="334625"/>
    <lineage>
        <taxon>Eukaryota</taxon>
        <taxon>Metazoa</taxon>
        <taxon>Ecdysozoa</taxon>
        <taxon>Arthropoda</taxon>
        <taxon>Chelicerata</taxon>
        <taxon>Arachnida</taxon>
        <taxon>Acari</taxon>
        <taxon>Acariformes</taxon>
        <taxon>Sarcoptiformes</taxon>
        <taxon>Oribatida</taxon>
        <taxon>Brachypylina</taxon>
        <taxon>Oppioidea</taxon>
        <taxon>Oppiidae</taxon>
        <taxon>Oppiella</taxon>
    </lineage>
</organism>
<sequence length="63" mass="7382">MGLKDTDCRQDQRRRGHPNSCQSIKRRRIRRVLGQKLLSLANRCQRLSAAELTPHLARVWTQT</sequence>
<proteinExistence type="predicted"/>
<feature type="compositionally biased region" description="Basic and acidic residues" evidence="1">
    <location>
        <begin position="1"/>
        <end position="13"/>
    </location>
</feature>
<evidence type="ECO:0000313" key="3">
    <source>
        <dbReference type="Proteomes" id="UP000728032"/>
    </source>
</evidence>
<feature type="region of interest" description="Disordered" evidence="1">
    <location>
        <begin position="1"/>
        <end position="23"/>
    </location>
</feature>
<protein>
    <submittedName>
        <fullName evidence="2">Uncharacterized protein</fullName>
    </submittedName>
</protein>
<name>A0A7R9QNY2_9ACAR</name>
<keyword evidence="3" id="KW-1185">Reference proteome</keyword>
<gene>
    <name evidence="2" type="ORF">ONB1V03_LOCUS8213</name>
</gene>
<dbReference type="AlphaFoldDB" id="A0A7R9QNY2"/>
<dbReference type="EMBL" id="OC919394">
    <property type="protein sequence ID" value="CAD7651258.1"/>
    <property type="molecule type" value="Genomic_DNA"/>
</dbReference>
<evidence type="ECO:0000313" key="2">
    <source>
        <dbReference type="EMBL" id="CAD7651258.1"/>
    </source>
</evidence>